<gene>
    <name evidence="3" type="ORF">FVR03_06455</name>
</gene>
<dbReference type="Gene3D" id="2.60.120.560">
    <property type="entry name" value="Exo-inulinase, domain 1"/>
    <property type="match status" value="1"/>
</dbReference>
<accession>A0A5C8KAP2</accession>
<evidence type="ECO:0000256" key="1">
    <source>
        <dbReference type="SAM" id="SignalP"/>
    </source>
</evidence>
<keyword evidence="1" id="KW-0732">Signal</keyword>
<feature type="chain" id="PRO_5022970211" evidence="1">
    <location>
        <begin position="20"/>
        <end position="247"/>
    </location>
</feature>
<comment type="caution">
    <text evidence="3">The sequence shown here is derived from an EMBL/GenBank/DDBJ whole genome shotgun (WGS) entry which is preliminary data.</text>
</comment>
<proteinExistence type="predicted"/>
<dbReference type="EMBL" id="VRTY01000017">
    <property type="protein sequence ID" value="TXK49373.1"/>
    <property type="molecule type" value="Genomic_DNA"/>
</dbReference>
<dbReference type="Proteomes" id="UP000321926">
    <property type="component" value="Unassembled WGS sequence"/>
</dbReference>
<dbReference type="GO" id="GO:0016787">
    <property type="term" value="F:hydrolase activity"/>
    <property type="evidence" value="ECO:0007669"/>
    <property type="project" value="InterPro"/>
</dbReference>
<organism evidence="3 4">
    <name type="scientific">Pontibacter qinzhouensis</name>
    <dbReference type="NCBI Taxonomy" id="2603253"/>
    <lineage>
        <taxon>Bacteria</taxon>
        <taxon>Pseudomonadati</taxon>
        <taxon>Bacteroidota</taxon>
        <taxon>Cytophagia</taxon>
        <taxon>Cytophagales</taxon>
        <taxon>Hymenobacteraceae</taxon>
        <taxon>Pontibacter</taxon>
    </lineage>
</organism>
<reference evidence="3 4" key="1">
    <citation type="submission" date="2019-08" db="EMBL/GenBank/DDBJ databases">
        <authorList>
            <person name="Shi S."/>
        </authorList>
    </citation>
    <scope>NUCLEOTIDE SEQUENCE [LARGE SCALE GENOMIC DNA]</scope>
    <source>
        <strain evidence="3 4">GY10130</strain>
    </source>
</reference>
<feature type="domain" description="3-keto-alpha-glucoside-1,2-lyase/3-keto-2-hydroxy-glucal hydratase" evidence="2">
    <location>
        <begin position="40"/>
        <end position="245"/>
    </location>
</feature>
<dbReference type="InterPro" id="IPR010496">
    <property type="entry name" value="AL/BT2_dom"/>
</dbReference>
<sequence length="247" mass="27755">MLKNTLQVMLLAAFISCQSQETDTAMDTNTGSTTTAEAGEWQPLFDGKTTQGWHTYGQETVGKAWKVENGTLYLDASNKKDWQTSDGGDIVTEEEFDNFHLKLEWKIAENGNSGIIFYVQEDTAAYDYTWSTGLEMQVLDNDGHPDAKIHKHRAGDLYDLIASSPENVKPAGEWNQVEIISNNGKLEFHQNGEKIVETTLWDENWKQLVAGSKFAGMPGWGTFKSGKIALQDHGDSVWFRNIQIKRL</sequence>
<dbReference type="Pfam" id="PF06439">
    <property type="entry name" value="3keto-disac_hyd"/>
    <property type="match status" value="1"/>
</dbReference>
<keyword evidence="4" id="KW-1185">Reference proteome</keyword>
<evidence type="ECO:0000259" key="2">
    <source>
        <dbReference type="Pfam" id="PF06439"/>
    </source>
</evidence>
<dbReference type="PROSITE" id="PS51257">
    <property type="entry name" value="PROKAR_LIPOPROTEIN"/>
    <property type="match status" value="1"/>
</dbReference>
<dbReference type="AlphaFoldDB" id="A0A5C8KAP2"/>
<protein>
    <submittedName>
        <fullName evidence="3">DUF1080 domain-containing protein</fullName>
    </submittedName>
</protein>
<feature type="signal peptide" evidence="1">
    <location>
        <begin position="1"/>
        <end position="19"/>
    </location>
</feature>
<evidence type="ECO:0000313" key="4">
    <source>
        <dbReference type="Proteomes" id="UP000321926"/>
    </source>
</evidence>
<evidence type="ECO:0000313" key="3">
    <source>
        <dbReference type="EMBL" id="TXK49373.1"/>
    </source>
</evidence>
<name>A0A5C8KAP2_9BACT</name>
<dbReference type="OrthoDB" id="9806233at2"/>